<protein>
    <recommendedName>
        <fullName evidence="3">Tetratricopeptide repeat protein</fullName>
    </recommendedName>
</protein>
<proteinExistence type="predicted"/>
<reference evidence="1" key="2">
    <citation type="submission" date="2020-09" db="EMBL/GenBank/DDBJ databases">
        <authorList>
            <person name="Sun Q."/>
            <person name="Zhou Y."/>
        </authorList>
    </citation>
    <scope>NUCLEOTIDE SEQUENCE</scope>
    <source>
        <strain evidence="1">CGMCC 4.7272</strain>
    </source>
</reference>
<dbReference type="Gene3D" id="1.25.40.10">
    <property type="entry name" value="Tetratricopeptide repeat domain"/>
    <property type="match status" value="1"/>
</dbReference>
<dbReference type="InterPro" id="IPR019734">
    <property type="entry name" value="TPR_rpt"/>
</dbReference>
<sequence>MSECLVELAWLRSKTGQPESSLAYSEEAIALFRRLDARWQEAQGRDVLAHALRLLGRYEEAMATYRRAMKAFDELGTTGTSSAC</sequence>
<dbReference type="EMBL" id="BMMU01000047">
    <property type="protein sequence ID" value="GGJ67884.1"/>
    <property type="molecule type" value="Genomic_DNA"/>
</dbReference>
<accession>A0A917UMC3</accession>
<organism evidence="1 2">
    <name type="scientific">Streptomyces lacrimifluminis</name>
    <dbReference type="NCBI Taxonomy" id="1500077"/>
    <lineage>
        <taxon>Bacteria</taxon>
        <taxon>Bacillati</taxon>
        <taxon>Actinomycetota</taxon>
        <taxon>Actinomycetes</taxon>
        <taxon>Kitasatosporales</taxon>
        <taxon>Streptomycetaceae</taxon>
        <taxon>Streptomyces</taxon>
    </lineage>
</organism>
<comment type="caution">
    <text evidence="1">The sequence shown here is derived from an EMBL/GenBank/DDBJ whole genome shotgun (WGS) entry which is preliminary data.</text>
</comment>
<dbReference type="InterPro" id="IPR011990">
    <property type="entry name" value="TPR-like_helical_dom_sf"/>
</dbReference>
<dbReference type="SUPFAM" id="SSF48452">
    <property type="entry name" value="TPR-like"/>
    <property type="match status" value="1"/>
</dbReference>
<gene>
    <name evidence="1" type="ORF">GCM10012282_76130</name>
</gene>
<dbReference type="SMART" id="SM00028">
    <property type="entry name" value="TPR"/>
    <property type="match status" value="2"/>
</dbReference>
<evidence type="ECO:0000313" key="2">
    <source>
        <dbReference type="Proteomes" id="UP000625682"/>
    </source>
</evidence>
<reference evidence="1" key="1">
    <citation type="journal article" date="2014" name="Int. J. Syst. Evol. Microbiol.">
        <title>Complete genome sequence of Corynebacterium casei LMG S-19264T (=DSM 44701T), isolated from a smear-ripened cheese.</title>
        <authorList>
            <consortium name="US DOE Joint Genome Institute (JGI-PGF)"/>
            <person name="Walter F."/>
            <person name="Albersmeier A."/>
            <person name="Kalinowski J."/>
            <person name="Ruckert C."/>
        </authorList>
    </citation>
    <scope>NUCLEOTIDE SEQUENCE</scope>
    <source>
        <strain evidence="1">CGMCC 4.7272</strain>
    </source>
</reference>
<dbReference type="Proteomes" id="UP000625682">
    <property type="component" value="Unassembled WGS sequence"/>
</dbReference>
<dbReference type="RefSeq" id="WP_229695650.1">
    <property type="nucleotide sequence ID" value="NZ_BAABER010000049.1"/>
</dbReference>
<keyword evidence="2" id="KW-1185">Reference proteome</keyword>
<evidence type="ECO:0008006" key="3">
    <source>
        <dbReference type="Google" id="ProtNLM"/>
    </source>
</evidence>
<name>A0A917UMC3_9ACTN</name>
<dbReference type="Pfam" id="PF13424">
    <property type="entry name" value="TPR_12"/>
    <property type="match status" value="1"/>
</dbReference>
<dbReference type="AlphaFoldDB" id="A0A917UMC3"/>
<evidence type="ECO:0000313" key="1">
    <source>
        <dbReference type="EMBL" id="GGJ67884.1"/>
    </source>
</evidence>